<keyword evidence="3" id="KW-0813">Transport</keyword>
<name>A0A7C8FSZ0_9MICO</name>
<protein>
    <recommendedName>
        <fullName evidence="12">C4-dicarboxylate ABC transporter</fullName>
    </recommendedName>
</protein>
<dbReference type="Pfam" id="PF03595">
    <property type="entry name" value="SLAC1"/>
    <property type="match status" value="1"/>
</dbReference>
<keyword evidence="11" id="KW-1185">Reference proteome</keyword>
<dbReference type="AlphaFoldDB" id="A0A7C8FSZ0"/>
<feature type="transmembrane region" description="Helical" evidence="9">
    <location>
        <begin position="352"/>
        <end position="377"/>
    </location>
</feature>
<comment type="subcellular location">
    <subcellularLocation>
        <location evidence="1">Cell membrane</location>
        <topology evidence="1">Multi-pass membrane protein</topology>
    </subcellularLocation>
</comment>
<dbReference type="RefSeq" id="WP_158036146.1">
    <property type="nucleotide sequence ID" value="NZ_BAAAZV010000017.1"/>
</dbReference>
<keyword evidence="6 9" id="KW-1133">Transmembrane helix</keyword>
<dbReference type="EMBL" id="WBKA01000003">
    <property type="protein sequence ID" value="KAB1632368.1"/>
    <property type="molecule type" value="Genomic_DNA"/>
</dbReference>
<evidence type="ECO:0008006" key="12">
    <source>
        <dbReference type="Google" id="ProtNLM"/>
    </source>
</evidence>
<proteinExistence type="inferred from homology"/>
<dbReference type="OrthoDB" id="958273at2"/>
<feature type="transmembrane region" description="Helical" evidence="9">
    <location>
        <begin position="321"/>
        <end position="340"/>
    </location>
</feature>
<feature type="compositionally biased region" description="Low complexity" evidence="8">
    <location>
        <begin position="10"/>
        <end position="20"/>
    </location>
</feature>
<dbReference type="Proteomes" id="UP000481339">
    <property type="component" value="Unassembled WGS sequence"/>
</dbReference>
<comment type="similarity">
    <text evidence="2">Belongs to the tellurite-resistance/dicarboxylate transporter (TDT) family.</text>
</comment>
<dbReference type="InterPro" id="IPR038665">
    <property type="entry name" value="Voltage-dep_anion_channel_sf"/>
</dbReference>
<evidence type="ECO:0000256" key="4">
    <source>
        <dbReference type="ARBA" id="ARBA00022475"/>
    </source>
</evidence>
<reference evidence="10 11" key="1">
    <citation type="submission" date="2019-09" db="EMBL/GenBank/DDBJ databases">
        <title>Phylogeny of genus Pseudoclavibacter and closely related genus.</title>
        <authorList>
            <person name="Li Y."/>
        </authorList>
    </citation>
    <scope>NUCLEOTIDE SEQUENCE [LARGE SCALE GENOMIC DNA]</scope>
    <source>
        <strain evidence="10 11">JCM 16921</strain>
    </source>
</reference>
<accession>A0A7C8FSZ0</accession>
<dbReference type="Gene3D" id="1.50.10.150">
    <property type="entry name" value="Voltage-dependent anion channel"/>
    <property type="match status" value="1"/>
</dbReference>
<evidence type="ECO:0000256" key="3">
    <source>
        <dbReference type="ARBA" id="ARBA00022448"/>
    </source>
</evidence>
<keyword evidence="5 9" id="KW-0812">Transmembrane</keyword>
<feature type="region of interest" description="Disordered" evidence="8">
    <location>
        <begin position="1"/>
        <end position="20"/>
    </location>
</feature>
<evidence type="ECO:0000313" key="10">
    <source>
        <dbReference type="EMBL" id="KAB1632368.1"/>
    </source>
</evidence>
<feature type="transmembrane region" description="Helical" evidence="9">
    <location>
        <begin position="253"/>
        <end position="276"/>
    </location>
</feature>
<dbReference type="PANTHER" id="PTHR31686:SF1">
    <property type="entry name" value="SULFITE EFFLUX PUMP SSU1"/>
    <property type="match status" value="1"/>
</dbReference>
<feature type="transmembrane region" description="Helical" evidence="9">
    <location>
        <begin position="185"/>
        <end position="205"/>
    </location>
</feature>
<feature type="transmembrane region" description="Helical" evidence="9">
    <location>
        <begin position="75"/>
        <end position="99"/>
    </location>
</feature>
<evidence type="ECO:0000256" key="9">
    <source>
        <dbReference type="SAM" id="Phobius"/>
    </source>
</evidence>
<organism evidence="10 11">
    <name type="scientific">Pseudoclavibacter caeni</name>
    <dbReference type="NCBI Taxonomy" id="908846"/>
    <lineage>
        <taxon>Bacteria</taxon>
        <taxon>Bacillati</taxon>
        <taxon>Actinomycetota</taxon>
        <taxon>Actinomycetes</taxon>
        <taxon>Micrococcales</taxon>
        <taxon>Microbacteriaceae</taxon>
        <taxon>Pseudoclavibacter</taxon>
    </lineage>
</organism>
<dbReference type="PANTHER" id="PTHR31686">
    <property type="match status" value="1"/>
</dbReference>
<feature type="transmembrane region" description="Helical" evidence="9">
    <location>
        <begin position="119"/>
        <end position="140"/>
    </location>
</feature>
<evidence type="ECO:0000256" key="6">
    <source>
        <dbReference type="ARBA" id="ARBA00022989"/>
    </source>
</evidence>
<evidence type="ECO:0000256" key="5">
    <source>
        <dbReference type="ARBA" id="ARBA00022692"/>
    </source>
</evidence>
<feature type="transmembrane region" description="Helical" evidence="9">
    <location>
        <begin position="288"/>
        <end position="315"/>
    </location>
</feature>
<dbReference type="InterPro" id="IPR051629">
    <property type="entry name" value="Sulfite_efflux_TDT"/>
</dbReference>
<evidence type="ECO:0000313" key="11">
    <source>
        <dbReference type="Proteomes" id="UP000481339"/>
    </source>
</evidence>
<keyword evidence="4" id="KW-1003">Cell membrane</keyword>
<evidence type="ECO:0000256" key="7">
    <source>
        <dbReference type="ARBA" id="ARBA00023136"/>
    </source>
</evidence>
<gene>
    <name evidence="10" type="ORF">F8O02_05010</name>
</gene>
<dbReference type="GO" id="GO:0005886">
    <property type="term" value="C:plasma membrane"/>
    <property type="evidence" value="ECO:0007669"/>
    <property type="project" value="UniProtKB-SubCell"/>
</dbReference>
<evidence type="ECO:0000256" key="2">
    <source>
        <dbReference type="ARBA" id="ARBA00008566"/>
    </source>
</evidence>
<evidence type="ECO:0000256" key="8">
    <source>
        <dbReference type="SAM" id="MobiDB-lite"/>
    </source>
</evidence>
<feature type="transmembrane region" description="Helical" evidence="9">
    <location>
        <begin position="44"/>
        <end position="63"/>
    </location>
</feature>
<feature type="transmembrane region" description="Helical" evidence="9">
    <location>
        <begin position="149"/>
        <end position="173"/>
    </location>
</feature>
<dbReference type="GO" id="GO:0000319">
    <property type="term" value="F:sulfite transmembrane transporter activity"/>
    <property type="evidence" value="ECO:0007669"/>
    <property type="project" value="TreeGrafter"/>
</dbReference>
<dbReference type="InterPro" id="IPR004695">
    <property type="entry name" value="SLAC1/Mae1/Ssu1/TehA"/>
</dbReference>
<feature type="transmembrane region" description="Helical" evidence="9">
    <location>
        <begin position="217"/>
        <end position="241"/>
    </location>
</feature>
<keyword evidence="7 9" id="KW-0472">Membrane</keyword>
<comment type="caution">
    <text evidence="10">The sequence shown here is derived from an EMBL/GenBank/DDBJ whole genome shotgun (WGS) entry which is preliminary data.</text>
</comment>
<evidence type="ECO:0000256" key="1">
    <source>
        <dbReference type="ARBA" id="ARBA00004651"/>
    </source>
</evidence>
<sequence>MSQPAETTSATPADPVAPGAAPAAHAAAGVAPAPRFTLEGFAPGWGASVMGTAALAVVGVALAGRGVVPALTRPFGIVVFLFSLVLGVLVIGTATARWIVHPRAALRDLAHPVKGGMSATLPGAVLVLAVAFGRVGPLLLPEAAIRPTVLALTAIGAVLALVFGWAFLTGVFARGDTRLGQITGAWFIPPVVAIIVPTALSPFIGVREGDHALDIDLLGISWVMLGIGAALFLAITAILVVRSAIAPLPPAPLAPTLTIGLGPAGLIGLDLLLMARASERMGLMSADAVGLAAMIGGMFWGFGAWWAVAAVIVILRGYDRLPFALSWWGFTFPLAAWTIAGLQISEAVGSAALLAIAVSGAVLLVVVWAVTLVRTIVGVANRSIWAG</sequence>